<name>A0ABM4C988_HYDVU</name>
<dbReference type="CDD" id="cd00637">
    <property type="entry name" value="7tm_classA_rhodopsin-like"/>
    <property type="match status" value="1"/>
</dbReference>
<evidence type="ECO:0000256" key="2">
    <source>
        <dbReference type="ARBA" id="ARBA00022692"/>
    </source>
</evidence>
<feature type="transmembrane region" description="Helical" evidence="8">
    <location>
        <begin position="131"/>
        <end position="156"/>
    </location>
</feature>
<keyword evidence="2 8" id="KW-0812">Transmembrane</keyword>
<evidence type="ECO:0000256" key="3">
    <source>
        <dbReference type="ARBA" id="ARBA00022989"/>
    </source>
</evidence>
<evidence type="ECO:0000256" key="7">
    <source>
        <dbReference type="ARBA" id="ARBA00023224"/>
    </source>
</evidence>
<evidence type="ECO:0000256" key="4">
    <source>
        <dbReference type="ARBA" id="ARBA00023040"/>
    </source>
</evidence>
<evidence type="ECO:0000256" key="8">
    <source>
        <dbReference type="SAM" id="Phobius"/>
    </source>
</evidence>
<feature type="transmembrane region" description="Helical" evidence="8">
    <location>
        <begin position="50"/>
        <end position="68"/>
    </location>
</feature>
<dbReference type="RefSeq" id="XP_065658209.1">
    <property type="nucleotide sequence ID" value="XM_065802137.1"/>
</dbReference>
<dbReference type="GeneID" id="136082716"/>
<sequence length="300" mass="34815">MLERPSSYFIINLLVVDLLEAIAVLPLYIIRNQGIQEPFLNGIVCDSFRFSNMVTFYVSTLGVPLIALDRLIGAAFVFQHRFLIKLRFVLVVIVICWIYVLSLCVIPFFSYDHHTLTDIITKRCIYKPTDTWTISMLVVNCFLPYILILFCNKYFVKFLRKMKSIRSIRKVEINKNNNMPKIKSERKRRTSKIAKLSVIIGICYGVLNGPSVIYYMVDTLCPDACFPSSYNSSLLKAYIEFIVKYLAFLNSLAPPLIYCFSHKEFRKRLQSITRKKNAASTNYLKEQNDTNGFQLKKLIK</sequence>
<dbReference type="SUPFAM" id="SSF81321">
    <property type="entry name" value="Family A G protein-coupled receptor-like"/>
    <property type="match status" value="1"/>
</dbReference>
<dbReference type="PROSITE" id="PS50262">
    <property type="entry name" value="G_PROTEIN_RECEP_F1_2"/>
    <property type="match status" value="1"/>
</dbReference>
<evidence type="ECO:0000256" key="5">
    <source>
        <dbReference type="ARBA" id="ARBA00023136"/>
    </source>
</evidence>
<protein>
    <submittedName>
        <fullName evidence="11">5-hydroxytryptamine receptor 7-like</fullName>
    </submittedName>
</protein>
<keyword evidence="10" id="KW-1185">Reference proteome</keyword>
<keyword evidence="7" id="KW-0807">Transducer</keyword>
<accession>A0ABM4C988</accession>
<evidence type="ECO:0000313" key="10">
    <source>
        <dbReference type="Proteomes" id="UP001652625"/>
    </source>
</evidence>
<evidence type="ECO:0000256" key="6">
    <source>
        <dbReference type="ARBA" id="ARBA00023170"/>
    </source>
</evidence>
<gene>
    <name evidence="11" type="primary">LOC136082716</name>
</gene>
<keyword evidence="6" id="KW-0675">Receptor</keyword>
<dbReference type="Proteomes" id="UP001652625">
    <property type="component" value="Chromosome 07"/>
</dbReference>
<evidence type="ECO:0000313" key="11">
    <source>
        <dbReference type="RefSeq" id="XP_065658209.1"/>
    </source>
</evidence>
<evidence type="ECO:0000256" key="1">
    <source>
        <dbReference type="ARBA" id="ARBA00004141"/>
    </source>
</evidence>
<dbReference type="PANTHER" id="PTHR24238">
    <property type="entry name" value="G-PROTEIN COUPLED RECEPTOR"/>
    <property type="match status" value="1"/>
</dbReference>
<feature type="transmembrane region" description="Helical" evidence="8">
    <location>
        <begin position="7"/>
        <end position="30"/>
    </location>
</feature>
<dbReference type="PRINTS" id="PR00237">
    <property type="entry name" value="GPCRRHODOPSN"/>
</dbReference>
<dbReference type="Pfam" id="PF00001">
    <property type="entry name" value="7tm_1"/>
    <property type="match status" value="1"/>
</dbReference>
<proteinExistence type="predicted"/>
<dbReference type="Gene3D" id="1.20.1070.10">
    <property type="entry name" value="Rhodopsin 7-helix transmembrane proteins"/>
    <property type="match status" value="1"/>
</dbReference>
<comment type="subcellular location">
    <subcellularLocation>
        <location evidence="1">Membrane</location>
        <topology evidence="1">Multi-pass membrane protein</topology>
    </subcellularLocation>
</comment>
<feature type="domain" description="G-protein coupled receptors family 1 profile" evidence="9">
    <location>
        <begin position="1"/>
        <end position="258"/>
    </location>
</feature>
<dbReference type="InterPro" id="IPR017452">
    <property type="entry name" value="GPCR_Rhodpsn_7TM"/>
</dbReference>
<keyword evidence="3 8" id="KW-1133">Transmembrane helix</keyword>
<organism evidence="10 11">
    <name type="scientific">Hydra vulgaris</name>
    <name type="common">Hydra</name>
    <name type="synonym">Hydra attenuata</name>
    <dbReference type="NCBI Taxonomy" id="6087"/>
    <lineage>
        <taxon>Eukaryota</taxon>
        <taxon>Metazoa</taxon>
        <taxon>Cnidaria</taxon>
        <taxon>Hydrozoa</taxon>
        <taxon>Hydroidolina</taxon>
        <taxon>Anthoathecata</taxon>
        <taxon>Aplanulata</taxon>
        <taxon>Hydridae</taxon>
        <taxon>Hydra</taxon>
    </lineage>
</organism>
<evidence type="ECO:0000259" key="9">
    <source>
        <dbReference type="PROSITE" id="PS50262"/>
    </source>
</evidence>
<keyword evidence="5 8" id="KW-0472">Membrane</keyword>
<feature type="transmembrane region" description="Helical" evidence="8">
    <location>
        <begin position="193"/>
        <end position="217"/>
    </location>
</feature>
<feature type="transmembrane region" description="Helical" evidence="8">
    <location>
        <begin position="237"/>
        <end position="260"/>
    </location>
</feature>
<feature type="transmembrane region" description="Helical" evidence="8">
    <location>
        <begin position="88"/>
        <end position="111"/>
    </location>
</feature>
<reference evidence="11" key="1">
    <citation type="submission" date="2025-08" db="UniProtKB">
        <authorList>
            <consortium name="RefSeq"/>
        </authorList>
    </citation>
    <scope>IDENTIFICATION</scope>
</reference>
<dbReference type="InterPro" id="IPR000276">
    <property type="entry name" value="GPCR_Rhodpsn"/>
</dbReference>
<keyword evidence="4" id="KW-0297">G-protein coupled receptor</keyword>